<feature type="compositionally biased region" description="Low complexity" evidence="1">
    <location>
        <begin position="235"/>
        <end position="246"/>
    </location>
</feature>
<sequence>MSSSAANKGQTIPVSHARAALSRAFSPMLYESASVESGNPVNSVSRSSRATALSFLDEFPSVVDALPLSYRESLWGPLKRLYDLSNKAGDVSSLLHRLGVHKVDGTWPSQLLGVHLPSLQAFLTSFSTIIEEVYHNLSVKWKIPKFATNDNNEITVTAWEDSSILKEEHDRLLYDIVHFGIRVIEISRTITQLRAHKIKSKEKVKEISEVEMGDDTATTASMRKLVAEEVKKLATKTAPPKAGPSKDQGKGKKTQSSSTCQVRENANARKKGNLPTPRGKRPPSAPQKGKGKGRQS</sequence>
<proteinExistence type="predicted"/>
<reference evidence="3" key="1">
    <citation type="journal article" date="2014" name="Proc. Natl. Acad. Sci. U.S.A.">
        <title>Extensive sampling of basidiomycete genomes demonstrates inadequacy of the white-rot/brown-rot paradigm for wood decay fungi.</title>
        <authorList>
            <person name="Riley R."/>
            <person name="Salamov A.A."/>
            <person name="Brown D.W."/>
            <person name="Nagy L.G."/>
            <person name="Floudas D."/>
            <person name="Held B.W."/>
            <person name="Levasseur A."/>
            <person name="Lombard V."/>
            <person name="Morin E."/>
            <person name="Otillar R."/>
            <person name="Lindquist E.A."/>
            <person name="Sun H."/>
            <person name="LaButti K.M."/>
            <person name="Schmutz J."/>
            <person name="Jabbour D."/>
            <person name="Luo H."/>
            <person name="Baker S.E."/>
            <person name="Pisabarro A.G."/>
            <person name="Walton J.D."/>
            <person name="Blanchette R.A."/>
            <person name="Henrissat B."/>
            <person name="Martin F."/>
            <person name="Cullen D."/>
            <person name="Hibbett D.S."/>
            <person name="Grigoriev I.V."/>
        </authorList>
    </citation>
    <scope>NUCLEOTIDE SEQUENCE [LARGE SCALE GENOMIC DNA]</scope>
    <source>
        <strain evidence="3">MUCL 33604</strain>
    </source>
</reference>
<name>A0A067Q834_9AGAM</name>
<dbReference type="InParanoid" id="A0A067Q834"/>
<evidence type="ECO:0000313" key="2">
    <source>
        <dbReference type="EMBL" id="KDQ59657.1"/>
    </source>
</evidence>
<keyword evidence="3" id="KW-1185">Reference proteome</keyword>
<protein>
    <submittedName>
        <fullName evidence="2">Uncharacterized protein</fullName>
    </submittedName>
</protein>
<dbReference type="EMBL" id="KL197715">
    <property type="protein sequence ID" value="KDQ59657.1"/>
    <property type="molecule type" value="Genomic_DNA"/>
</dbReference>
<feature type="compositionally biased region" description="Polar residues" evidence="1">
    <location>
        <begin position="254"/>
        <end position="264"/>
    </location>
</feature>
<evidence type="ECO:0000256" key="1">
    <source>
        <dbReference type="SAM" id="MobiDB-lite"/>
    </source>
</evidence>
<dbReference type="HOGENOM" id="CLU_845004_0_0_1"/>
<feature type="region of interest" description="Disordered" evidence="1">
    <location>
        <begin position="231"/>
        <end position="296"/>
    </location>
</feature>
<evidence type="ECO:0000313" key="3">
    <source>
        <dbReference type="Proteomes" id="UP000027265"/>
    </source>
</evidence>
<organism evidence="2 3">
    <name type="scientific">Jaapia argillacea MUCL 33604</name>
    <dbReference type="NCBI Taxonomy" id="933084"/>
    <lineage>
        <taxon>Eukaryota</taxon>
        <taxon>Fungi</taxon>
        <taxon>Dikarya</taxon>
        <taxon>Basidiomycota</taxon>
        <taxon>Agaricomycotina</taxon>
        <taxon>Agaricomycetes</taxon>
        <taxon>Agaricomycetidae</taxon>
        <taxon>Jaapiales</taxon>
        <taxon>Jaapiaceae</taxon>
        <taxon>Jaapia</taxon>
    </lineage>
</organism>
<accession>A0A067Q834</accession>
<dbReference type="AlphaFoldDB" id="A0A067Q834"/>
<gene>
    <name evidence="2" type="ORF">JAAARDRAFT_192151</name>
</gene>
<dbReference type="Proteomes" id="UP000027265">
    <property type="component" value="Unassembled WGS sequence"/>
</dbReference>